<dbReference type="EMBL" id="EAAA01001991">
    <property type="status" value="NOT_ANNOTATED_CDS"/>
    <property type="molecule type" value="Genomic_DNA"/>
</dbReference>
<dbReference type="AlphaFoldDB" id="H2XQV9"/>
<name>H2XQV9_CIOIN</name>
<dbReference type="Ensembl" id="ENSCINT00000031606.1">
    <property type="protein sequence ID" value="ENSCINP00000032043.1"/>
    <property type="gene ID" value="ENSCING00000022273.1"/>
</dbReference>
<reference evidence="2" key="1">
    <citation type="journal article" date="2002" name="Science">
        <title>The draft genome of Ciona intestinalis: insights into chordate and vertebrate origins.</title>
        <authorList>
            <person name="Dehal P."/>
            <person name="Satou Y."/>
            <person name="Campbell R.K."/>
            <person name="Chapman J."/>
            <person name="Degnan B."/>
            <person name="De Tomaso A."/>
            <person name="Davidson B."/>
            <person name="Di Gregorio A."/>
            <person name="Gelpke M."/>
            <person name="Goodstein D.M."/>
            <person name="Harafuji N."/>
            <person name="Hastings K.E."/>
            <person name="Ho I."/>
            <person name="Hotta K."/>
            <person name="Huang W."/>
            <person name="Kawashima T."/>
            <person name="Lemaire P."/>
            <person name="Martinez D."/>
            <person name="Meinertzhagen I.A."/>
            <person name="Necula S."/>
            <person name="Nonaka M."/>
            <person name="Putnam N."/>
            <person name="Rash S."/>
            <person name="Saiga H."/>
            <person name="Satake M."/>
            <person name="Terry A."/>
            <person name="Yamada L."/>
            <person name="Wang H.G."/>
            <person name="Awazu S."/>
            <person name="Azumi K."/>
            <person name="Boore J."/>
            <person name="Branno M."/>
            <person name="Chin-Bow S."/>
            <person name="DeSantis R."/>
            <person name="Doyle S."/>
            <person name="Francino P."/>
            <person name="Keys D.N."/>
            <person name="Haga S."/>
            <person name="Hayashi H."/>
            <person name="Hino K."/>
            <person name="Imai K.S."/>
            <person name="Inaba K."/>
            <person name="Kano S."/>
            <person name="Kobayashi K."/>
            <person name="Kobayashi M."/>
            <person name="Lee B.I."/>
            <person name="Makabe K.W."/>
            <person name="Manohar C."/>
            <person name="Matassi G."/>
            <person name="Medina M."/>
            <person name="Mochizuki Y."/>
            <person name="Mount S."/>
            <person name="Morishita T."/>
            <person name="Miura S."/>
            <person name="Nakayama A."/>
            <person name="Nishizaka S."/>
            <person name="Nomoto H."/>
            <person name="Ohta F."/>
            <person name="Oishi K."/>
            <person name="Rigoutsos I."/>
            <person name="Sano M."/>
            <person name="Sasaki A."/>
            <person name="Sasakura Y."/>
            <person name="Shoguchi E."/>
            <person name="Shin-i T."/>
            <person name="Spagnuolo A."/>
            <person name="Stainier D."/>
            <person name="Suzuki M.M."/>
            <person name="Tassy O."/>
            <person name="Takatori N."/>
            <person name="Tokuoka M."/>
            <person name="Yagi K."/>
            <person name="Yoshizaki F."/>
            <person name="Wada S."/>
            <person name="Zhang C."/>
            <person name="Hyatt P.D."/>
            <person name="Larimer F."/>
            <person name="Detter C."/>
            <person name="Doggett N."/>
            <person name="Glavina T."/>
            <person name="Hawkins T."/>
            <person name="Richardson P."/>
            <person name="Lucas S."/>
            <person name="Kohara Y."/>
            <person name="Levine M."/>
            <person name="Satoh N."/>
            <person name="Rokhsar D.S."/>
        </authorList>
    </citation>
    <scope>NUCLEOTIDE SEQUENCE [LARGE SCALE GENOMIC DNA]</scope>
</reference>
<evidence type="ECO:0000313" key="2">
    <source>
        <dbReference type="Proteomes" id="UP000008144"/>
    </source>
</evidence>
<dbReference type="HOGENOM" id="CLU_2468384_0_0_1"/>
<dbReference type="Proteomes" id="UP000008144">
    <property type="component" value="Chromosome 4"/>
</dbReference>
<organism evidence="1 2">
    <name type="scientific">Ciona intestinalis</name>
    <name type="common">Transparent sea squirt</name>
    <name type="synonym">Ascidia intestinalis</name>
    <dbReference type="NCBI Taxonomy" id="7719"/>
    <lineage>
        <taxon>Eukaryota</taxon>
        <taxon>Metazoa</taxon>
        <taxon>Chordata</taxon>
        <taxon>Tunicata</taxon>
        <taxon>Ascidiacea</taxon>
        <taxon>Phlebobranchia</taxon>
        <taxon>Cionidae</taxon>
        <taxon>Ciona</taxon>
    </lineage>
</organism>
<keyword evidence="2" id="KW-1185">Reference proteome</keyword>
<reference evidence="1" key="2">
    <citation type="journal article" date="2008" name="Genome Biol.">
        <title>Improved genome assembly and evidence-based global gene model set for the chordate Ciona intestinalis: new insight into intron and operon populations.</title>
        <authorList>
            <person name="Satou Y."/>
            <person name="Mineta K."/>
            <person name="Ogasawara M."/>
            <person name="Sasakura Y."/>
            <person name="Shoguchi E."/>
            <person name="Ueno K."/>
            <person name="Yamada L."/>
            <person name="Matsumoto J."/>
            <person name="Wasserscheid J."/>
            <person name="Dewar K."/>
            <person name="Wiley G.B."/>
            <person name="Macmil S.L."/>
            <person name="Roe B.A."/>
            <person name="Zeller R.W."/>
            <person name="Hastings K.E."/>
            <person name="Lemaire P."/>
            <person name="Lindquist E."/>
            <person name="Endo T."/>
            <person name="Hotta K."/>
            <person name="Inaba K."/>
        </authorList>
    </citation>
    <scope>NUCLEOTIDE SEQUENCE [LARGE SCALE GENOMIC DNA]</scope>
    <source>
        <strain evidence="1">wild type</strain>
    </source>
</reference>
<reference evidence="1" key="3">
    <citation type="submission" date="2025-08" db="UniProtKB">
        <authorList>
            <consortium name="Ensembl"/>
        </authorList>
    </citation>
    <scope>IDENTIFICATION</scope>
</reference>
<protein>
    <submittedName>
        <fullName evidence="1">Uncharacterized protein</fullName>
    </submittedName>
</protein>
<accession>H2XQV9</accession>
<sequence>MSSATCKLKVGSKESTLDVNTVFKCLRSGETAALIAELVNKTIPSAGAVPGSVMWTTDPSYTNGSPVHTNKAKLQQHLNAGGTIYFYI</sequence>
<evidence type="ECO:0000313" key="1">
    <source>
        <dbReference type="Ensembl" id="ENSCINP00000032043.1"/>
    </source>
</evidence>
<reference evidence="1" key="4">
    <citation type="submission" date="2025-09" db="UniProtKB">
        <authorList>
            <consortium name="Ensembl"/>
        </authorList>
    </citation>
    <scope>IDENTIFICATION</scope>
</reference>
<proteinExistence type="predicted"/>
<dbReference type="InParanoid" id="H2XQV9"/>